<proteinExistence type="predicted"/>
<gene>
    <name evidence="1" type="ORF">DBR06_SOUSAS1410083</name>
</gene>
<comment type="caution">
    <text evidence="1">The sequence shown here is derived from an EMBL/GenBank/DDBJ whole genome shotgun (WGS) entry which is preliminary data.</text>
</comment>
<dbReference type="AlphaFoldDB" id="A0A484GQG1"/>
<evidence type="ECO:0000313" key="1">
    <source>
        <dbReference type="EMBL" id="TEA37853.1"/>
    </source>
</evidence>
<protein>
    <submittedName>
        <fullName evidence="1">Uncharacterized protein</fullName>
    </submittedName>
</protein>
<dbReference type="Proteomes" id="UP000295264">
    <property type="component" value="Unassembled WGS sequence"/>
</dbReference>
<evidence type="ECO:0000313" key="2">
    <source>
        <dbReference type="Proteomes" id="UP000295264"/>
    </source>
</evidence>
<dbReference type="EMBL" id="QWLN02005128">
    <property type="protein sequence ID" value="TEA37853.1"/>
    <property type="molecule type" value="Genomic_DNA"/>
</dbReference>
<dbReference type="SUPFAM" id="SSF51735">
    <property type="entry name" value="NAD(P)-binding Rossmann-fold domains"/>
    <property type="match status" value="1"/>
</dbReference>
<feature type="non-terminal residue" evidence="1">
    <location>
        <position position="82"/>
    </location>
</feature>
<keyword evidence="2" id="KW-1185">Reference proteome</keyword>
<dbReference type="InterPro" id="IPR036291">
    <property type="entry name" value="NAD(P)-bd_dom_sf"/>
</dbReference>
<dbReference type="Gene3D" id="3.40.50.720">
    <property type="entry name" value="NAD(P)-binding Rossmann-like Domain"/>
    <property type="match status" value="1"/>
</dbReference>
<reference evidence="1 2" key="1">
    <citation type="journal article" date="2018" name="Genomics">
        <title>Molecular footprints of inshore aquatic adaptation in Indo-Pacific humpback dolphin (Sousa chinensis).</title>
        <authorList>
            <person name="Ming Y."/>
            <person name="Jian J."/>
            <person name="Yu F."/>
            <person name="Yu X."/>
            <person name="Wang J."/>
            <person name="Liu W."/>
        </authorList>
    </citation>
    <scope>NUCLEOTIDE SEQUENCE [LARGE SCALE GENOMIC DNA]</scope>
    <source>
        <strain evidence="1">MY-2018</strain>
        <tissue evidence="1">Skin</tissue>
    </source>
</reference>
<accession>A0A484GQG1</accession>
<feature type="non-terminal residue" evidence="1">
    <location>
        <position position="1"/>
    </location>
</feature>
<organism evidence="1 2">
    <name type="scientific">Sousa chinensis</name>
    <name type="common">Indo-pacific humpbacked dolphin</name>
    <name type="synonym">Steno chinensis</name>
    <dbReference type="NCBI Taxonomy" id="103600"/>
    <lineage>
        <taxon>Eukaryota</taxon>
        <taxon>Metazoa</taxon>
        <taxon>Chordata</taxon>
        <taxon>Craniata</taxon>
        <taxon>Vertebrata</taxon>
        <taxon>Euteleostomi</taxon>
        <taxon>Mammalia</taxon>
        <taxon>Eutheria</taxon>
        <taxon>Laurasiatheria</taxon>
        <taxon>Artiodactyla</taxon>
        <taxon>Whippomorpha</taxon>
        <taxon>Cetacea</taxon>
        <taxon>Odontoceti</taxon>
        <taxon>Delphinidae</taxon>
        <taxon>Sousa</taxon>
    </lineage>
</organism>
<name>A0A484GQG1_SOUCH</name>
<sequence>WFYEFQNGSCHSKLNGTVETRKMKLIKEWHFTCASWEAASAEWVVEPSGTSDTLEEAGALLKGTAKGIIISPSSDTPKNLRG</sequence>